<dbReference type="EMBL" id="CAJVCH010087431">
    <property type="protein sequence ID" value="CAG7722227.1"/>
    <property type="molecule type" value="Genomic_DNA"/>
</dbReference>
<reference evidence="6" key="1">
    <citation type="submission" date="2021-06" db="EMBL/GenBank/DDBJ databases">
        <authorList>
            <person name="Hodson N. C."/>
            <person name="Mongue J. A."/>
            <person name="Jaron S. K."/>
        </authorList>
    </citation>
    <scope>NUCLEOTIDE SEQUENCE</scope>
</reference>
<keyword evidence="3" id="KW-0863">Zinc-finger</keyword>
<dbReference type="Proteomes" id="UP000708208">
    <property type="component" value="Unassembled WGS sequence"/>
</dbReference>
<keyword evidence="4" id="KW-0862">Zinc</keyword>
<gene>
    <name evidence="6" type="ORF">AFUS01_LOCUS11386</name>
</gene>
<dbReference type="AlphaFoldDB" id="A0A8J2JKR0"/>
<dbReference type="PANTHER" id="PTHR46481">
    <property type="entry name" value="ZINC FINGER BED DOMAIN-CONTAINING PROTEIN 4"/>
    <property type="match status" value="1"/>
</dbReference>
<dbReference type="GO" id="GO:0008270">
    <property type="term" value="F:zinc ion binding"/>
    <property type="evidence" value="ECO:0007669"/>
    <property type="project" value="UniProtKB-KW"/>
</dbReference>
<evidence type="ECO:0000256" key="5">
    <source>
        <dbReference type="ARBA" id="ARBA00023242"/>
    </source>
</evidence>
<evidence type="ECO:0000256" key="2">
    <source>
        <dbReference type="ARBA" id="ARBA00022723"/>
    </source>
</evidence>
<comment type="caution">
    <text evidence="6">The sequence shown here is derived from an EMBL/GenBank/DDBJ whole genome shotgun (WGS) entry which is preliminary data.</text>
</comment>
<evidence type="ECO:0000313" key="7">
    <source>
        <dbReference type="Proteomes" id="UP000708208"/>
    </source>
</evidence>
<proteinExistence type="predicted"/>
<dbReference type="OrthoDB" id="8063559at2759"/>
<keyword evidence="5" id="KW-0539">Nucleus</keyword>
<comment type="subcellular location">
    <subcellularLocation>
        <location evidence="1">Nucleus</location>
    </subcellularLocation>
</comment>
<evidence type="ECO:0008006" key="8">
    <source>
        <dbReference type="Google" id="ProtNLM"/>
    </source>
</evidence>
<accession>A0A8J2JKR0</accession>
<protein>
    <recommendedName>
        <fullName evidence="8">Transposase</fullName>
    </recommendedName>
</protein>
<dbReference type="GO" id="GO:0005634">
    <property type="term" value="C:nucleus"/>
    <property type="evidence" value="ECO:0007669"/>
    <property type="project" value="UniProtKB-SubCell"/>
</dbReference>
<sequence length="239" mass="27217">MRCAAHTLQLAVWDFIKARNIQAIIVKARWLVRKLRTPTLRYMLKGRELPAPLIDVVTRWSSTTVMLEHLVKLENTVKELVEKKFIESKGIHPTFCNSLKELSSLLEPAKIPTTKLQSANLTAGEFHHIWTKMKLNIQNQGTVPSGIFVKCVEEREKKILSSEVLVMSIYADPRYKSILSPEQVRLARENVKELADRLLKLNTAQTVQPTSFDAIVQIDNDEDCVYESILAGGEERHSV</sequence>
<evidence type="ECO:0000256" key="1">
    <source>
        <dbReference type="ARBA" id="ARBA00004123"/>
    </source>
</evidence>
<organism evidence="6 7">
    <name type="scientific">Allacma fusca</name>
    <dbReference type="NCBI Taxonomy" id="39272"/>
    <lineage>
        <taxon>Eukaryota</taxon>
        <taxon>Metazoa</taxon>
        <taxon>Ecdysozoa</taxon>
        <taxon>Arthropoda</taxon>
        <taxon>Hexapoda</taxon>
        <taxon>Collembola</taxon>
        <taxon>Symphypleona</taxon>
        <taxon>Sminthuridae</taxon>
        <taxon>Allacma</taxon>
    </lineage>
</organism>
<evidence type="ECO:0000256" key="4">
    <source>
        <dbReference type="ARBA" id="ARBA00022833"/>
    </source>
</evidence>
<evidence type="ECO:0000313" key="6">
    <source>
        <dbReference type="EMBL" id="CAG7722227.1"/>
    </source>
</evidence>
<name>A0A8J2JKR0_9HEXA</name>
<keyword evidence="2" id="KW-0479">Metal-binding</keyword>
<dbReference type="PANTHER" id="PTHR46481:SF10">
    <property type="entry name" value="ZINC FINGER BED DOMAIN-CONTAINING PROTEIN 39"/>
    <property type="match status" value="1"/>
</dbReference>
<evidence type="ECO:0000256" key="3">
    <source>
        <dbReference type="ARBA" id="ARBA00022771"/>
    </source>
</evidence>
<dbReference type="InterPro" id="IPR052035">
    <property type="entry name" value="ZnF_BED_domain_contain"/>
</dbReference>
<keyword evidence="7" id="KW-1185">Reference proteome</keyword>